<comment type="subcellular location">
    <subcellularLocation>
        <location evidence="6">Cell membrane</location>
        <topology evidence="6">Multi-pass membrane protein</topology>
    </subcellularLocation>
    <subcellularLocation>
        <location evidence="1">Membrane</location>
    </subcellularLocation>
</comment>
<keyword evidence="6" id="KW-1003">Cell membrane</keyword>
<dbReference type="STRING" id="1494590.ATN84_00765"/>
<dbReference type="GO" id="GO:0005886">
    <property type="term" value="C:plasma membrane"/>
    <property type="evidence" value="ECO:0007669"/>
    <property type="project" value="UniProtKB-SubCell"/>
</dbReference>
<dbReference type="PANTHER" id="PTHR23427:SF2">
    <property type="entry name" value="SURFEIT LOCUS PROTEIN 1"/>
    <property type="match status" value="1"/>
</dbReference>
<keyword evidence="8" id="KW-1185">Reference proteome</keyword>
<dbReference type="Proteomes" id="UP000070107">
    <property type="component" value="Unassembled WGS sequence"/>
</dbReference>
<reference evidence="7 8" key="1">
    <citation type="submission" date="2015-11" db="EMBL/GenBank/DDBJ databases">
        <title>Draft genome sequence of Paramesorhizobium deserti A-3-E, a strain highly resistant to diverse beta-lactam antibiotics.</title>
        <authorList>
            <person name="Lv R."/>
            <person name="Yang X."/>
            <person name="Fang N."/>
            <person name="Guo J."/>
            <person name="Luo X."/>
            <person name="Peng F."/>
            <person name="Yang R."/>
            <person name="Cui Y."/>
            <person name="Fang C."/>
            <person name="Song Y."/>
        </authorList>
    </citation>
    <scope>NUCLEOTIDE SEQUENCE [LARGE SCALE GENOMIC DNA]</scope>
    <source>
        <strain evidence="7 8">A-3-E</strain>
    </source>
</reference>
<name>A0A135I1Y7_9HYPH</name>
<keyword evidence="3 6" id="KW-0812">Transmembrane</keyword>
<evidence type="ECO:0000256" key="1">
    <source>
        <dbReference type="ARBA" id="ARBA00004370"/>
    </source>
</evidence>
<comment type="caution">
    <text evidence="7">The sequence shown here is derived from an EMBL/GenBank/DDBJ whole genome shotgun (WGS) entry which is preliminary data.</text>
</comment>
<evidence type="ECO:0000256" key="6">
    <source>
        <dbReference type="RuleBase" id="RU363076"/>
    </source>
</evidence>
<evidence type="ECO:0000256" key="4">
    <source>
        <dbReference type="ARBA" id="ARBA00022989"/>
    </source>
</evidence>
<dbReference type="CDD" id="cd06662">
    <property type="entry name" value="SURF1"/>
    <property type="match status" value="1"/>
</dbReference>
<dbReference type="EMBL" id="LNTU01000001">
    <property type="protein sequence ID" value="KXF79463.1"/>
    <property type="molecule type" value="Genomic_DNA"/>
</dbReference>
<proteinExistence type="inferred from homology"/>
<dbReference type="PANTHER" id="PTHR23427">
    <property type="entry name" value="SURFEIT LOCUS PROTEIN"/>
    <property type="match status" value="1"/>
</dbReference>
<protein>
    <recommendedName>
        <fullName evidence="6">SURF1-like protein</fullName>
    </recommendedName>
</protein>
<keyword evidence="4 6" id="KW-1133">Transmembrane helix</keyword>
<dbReference type="AlphaFoldDB" id="A0A135I1Y7"/>
<sequence length="242" mass="26648">MPWLVMLLSLAAFCVLIALGTWQVERLKWKEGLLATIAERVASAPRPLAEIETIYAKTGDVEYWPVTVTGRFHHQDERHFFATHQGSSGFYVYTPLEMADGRAVLVNRGFVPYEKKDAATRGLGQLAGEVTVTGLARNPLVEKPSSLVPDNDPAKNIFYWKDWSEMVRDAGLDPARTVPFFIDADTAANPGGLPVGGVTIIDLPNNHLQYAVTWYGLAAALAAVVGAYLWRRASSLTRHPRA</sequence>
<dbReference type="PROSITE" id="PS50895">
    <property type="entry name" value="SURF1"/>
    <property type="match status" value="1"/>
</dbReference>
<dbReference type="InterPro" id="IPR002994">
    <property type="entry name" value="Surf1/Shy1"/>
</dbReference>
<keyword evidence="5 6" id="KW-0472">Membrane</keyword>
<comment type="similarity">
    <text evidence="2 6">Belongs to the SURF1 family.</text>
</comment>
<evidence type="ECO:0000256" key="2">
    <source>
        <dbReference type="ARBA" id="ARBA00007165"/>
    </source>
</evidence>
<evidence type="ECO:0000256" key="3">
    <source>
        <dbReference type="ARBA" id="ARBA00022692"/>
    </source>
</evidence>
<evidence type="ECO:0000313" key="7">
    <source>
        <dbReference type="EMBL" id="KXF79463.1"/>
    </source>
</evidence>
<evidence type="ECO:0000256" key="5">
    <source>
        <dbReference type="ARBA" id="ARBA00023136"/>
    </source>
</evidence>
<dbReference type="InterPro" id="IPR045214">
    <property type="entry name" value="Surf1/Surf4"/>
</dbReference>
<comment type="caution">
    <text evidence="6">Lacks conserved residue(s) required for the propagation of feature annotation.</text>
</comment>
<evidence type="ECO:0000313" key="8">
    <source>
        <dbReference type="Proteomes" id="UP000070107"/>
    </source>
</evidence>
<dbReference type="Pfam" id="PF02104">
    <property type="entry name" value="SURF1"/>
    <property type="match status" value="1"/>
</dbReference>
<accession>A0A135I1Y7</accession>
<feature type="transmembrane region" description="Helical" evidence="6">
    <location>
        <begin position="212"/>
        <end position="230"/>
    </location>
</feature>
<gene>
    <name evidence="7" type="ORF">ATN84_00765</name>
</gene>
<organism evidence="7 8">
    <name type="scientific">Paramesorhizobium deserti</name>
    <dbReference type="NCBI Taxonomy" id="1494590"/>
    <lineage>
        <taxon>Bacteria</taxon>
        <taxon>Pseudomonadati</taxon>
        <taxon>Pseudomonadota</taxon>
        <taxon>Alphaproteobacteria</taxon>
        <taxon>Hyphomicrobiales</taxon>
        <taxon>Phyllobacteriaceae</taxon>
        <taxon>Paramesorhizobium</taxon>
    </lineage>
</organism>